<dbReference type="SMART" id="SM00165">
    <property type="entry name" value="UBA"/>
    <property type="match status" value="1"/>
</dbReference>
<dbReference type="Gene3D" id="1.10.8.10">
    <property type="entry name" value="DNA helicase RuvA subunit, C-terminal domain"/>
    <property type="match status" value="1"/>
</dbReference>
<dbReference type="GO" id="GO:0031593">
    <property type="term" value="F:polyubiquitin modification-dependent protein binding"/>
    <property type="evidence" value="ECO:0007669"/>
    <property type="project" value="TreeGrafter"/>
</dbReference>
<dbReference type="InterPro" id="IPR006636">
    <property type="entry name" value="STI1_HS-bd"/>
</dbReference>
<dbReference type="CDD" id="cd14399">
    <property type="entry name" value="UBA_PLICs"/>
    <property type="match status" value="1"/>
</dbReference>
<feature type="domain" description="Ubiquitin-like" evidence="3">
    <location>
        <begin position="4"/>
        <end position="73"/>
    </location>
</feature>
<dbReference type="InterPro" id="IPR015940">
    <property type="entry name" value="UBA"/>
</dbReference>
<evidence type="ECO:0000259" key="2">
    <source>
        <dbReference type="PROSITE" id="PS50030"/>
    </source>
</evidence>
<dbReference type="PROSITE" id="PS50030">
    <property type="entry name" value="UBA"/>
    <property type="match status" value="1"/>
</dbReference>
<dbReference type="Gene3D" id="1.10.260.100">
    <property type="match status" value="1"/>
</dbReference>
<gene>
    <name evidence="4" type="ORF">QSP1433_LOCUS10597</name>
</gene>
<evidence type="ECO:0000256" key="1">
    <source>
        <dbReference type="SAM" id="MobiDB-lite"/>
    </source>
</evidence>
<evidence type="ECO:0000313" key="4">
    <source>
        <dbReference type="EMBL" id="CAD9690374.1"/>
    </source>
</evidence>
<dbReference type="SMART" id="SM00727">
    <property type="entry name" value="STI1"/>
    <property type="match status" value="2"/>
</dbReference>
<accession>A0A7S2S5R3</accession>
<feature type="compositionally biased region" description="Polar residues" evidence="1">
    <location>
        <begin position="264"/>
        <end position="273"/>
    </location>
</feature>
<organism evidence="4">
    <name type="scientific">Mucochytrium quahogii</name>
    <dbReference type="NCBI Taxonomy" id="96639"/>
    <lineage>
        <taxon>Eukaryota</taxon>
        <taxon>Sar</taxon>
        <taxon>Stramenopiles</taxon>
        <taxon>Bigyra</taxon>
        <taxon>Labyrinthulomycetes</taxon>
        <taxon>Thraustochytrida</taxon>
        <taxon>Thraustochytriidae</taxon>
        <taxon>Mucochytrium</taxon>
    </lineage>
</organism>
<dbReference type="Pfam" id="PF00240">
    <property type="entry name" value="ubiquitin"/>
    <property type="match status" value="1"/>
</dbReference>
<dbReference type="AlphaFoldDB" id="A0A7S2S5R3"/>
<dbReference type="PANTHER" id="PTHR10677">
    <property type="entry name" value="UBIQUILIN"/>
    <property type="match status" value="1"/>
</dbReference>
<dbReference type="PROSITE" id="PS50053">
    <property type="entry name" value="UBIQUITIN_2"/>
    <property type="match status" value="1"/>
</dbReference>
<evidence type="ECO:0000259" key="3">
    <source>
        <dbReference type="PROSITE" id="PS50053"/>
    </source>
</evidence>
<evidence type="ECO:0008006" key="5">
    <source>
        <dbReference type="Google" id="ProtNLM"/>
    </source>
</evidence>
<dbReference type="CDD" id="cd16106">
    <property type="entry name" value="Ubl_Dsk2p_like"/>
    <property type="match status" value="1"/>
</dbReference>
<feature type="region of interest" description="Disordered" evidence="1">
    <location>
        <begin position="225"/>
        <end position="362"/>
    </location>
</feature>
<reference evidence="4" key="1">
    <citation type="submission" date="2021-01" db="EMBL/GenBank/DDBJ databases">
        <authorList>
            <person name="Corre E."/>
            <person name="Pelletier E."/>
            <person name="Niang G."/>
            <person name="Scheremetjew M."/>
            <person name="Finn R."/>
            <person name="Kale V."/>
            <person name="Holt S."/>
            <person name="Cochrane G."/>
            <person name="Meng A."/>
            <person name="Brown T."/>
            <person name="Cohen L."/>
        </authorList>
    </citation>
    <scope>NUCLEOTIDE SEQUENCE</scope>
    <source>
        <strain evidence="4">NY070348D</strain>
    </source>
</reference>
<feature type="compositionally biased region" description="Polar residues" evidence="1">
    <location>
        <begin position="288"/>
        <end position="299"/>
    </location>
</feature>
<dbReference type="Pfam" id="PF00627">
    <property type="entry name" value="UBA"/>
    <property type="match status" value="1"/>
</dbReference>
<dbReference type="InterPro" id="IPR009060">
    <property type="entry name" value="UBA-like_sf"/>
</dbReference>
<feature type="domain" description="UBA" evidence="2">
    <location>
        <begin position="356"/>
        <end position="400"/>
    </location>
</feature>
<dbReference type="PRINTS" id="PR00348">
    <property type="entry name" value="UBIQUITIN"/>
</dbReference>
<name>A0A7S2S5R3_9STRA</name>
<dbReference type="SUPFAM" id="SSF54236">
    <property type="entry name" value="Ubiquitin-like"/>
    <property type="match status" value="1"/>
</dbReference>
<dbReference type="GO" id="GO:0006511">
    <property type="term" value="P:ubiquitin-dependent protein catabolic process"/>
    <property type="evidence" value="ECO:0007669"/>
    <property type="project" value="TreeGrafter"/>
</dbReference>
<dbReference type="GO" id="GO:0005829">
    <property type="term" value="C:cytosol"/>
    <property type="evidence" value="ECO:0007669"/>
    <property type="project" value="TreeGrafter"/>
</dbReference>
<dbReference type="Pfam" id="PF23195">
    <property type="entry name" value="UBQLN1"/>
    <property type="match status" value="1"/>
</dbReference>
<dbReference type="EMBL" id="HBHK01016865">
    <property type="protein sequence ID" value="CAD9690374.1"/>
    <property type="molecule type" value="Transcribed_RNA"/>
</dbReference>
<dbReference type="SUPFAM" id="SSF46934">
    <property type="entry name" value="UBA-like"/>
    <property type="match status" value="1"/>
</dbReference>
<sequence>MVLLKLSIRCSTGPKFDVNAEATSTVRELKSKIEGQANMPPSQQKLIYRGRIMNDDSTLEHYGIADGDAVHLVQGVAPQESAASRDATVGAAGSGFGGGMGGMGGMPGMQGMESMLQQNPELMASMMDSPMMRSLMDNPEIMRQIMMSNPQMRSLMEQNPQLTHVLNDPELLRQMMSAARNPNVMQEMMRNQDRAMANIESLPGGYNALRRMYHDVQEPMMEATESGMANGGNTGSSNTDTNLETGGPDPVSTPMPNPWGSSGGNTPSRQPSAPRQPFFPPGFGGMGTNSDSGQQQGGNNPFMLPMPPPEVLNSLLRAQGVNSSSMPASRTTNSSSSRGVSLDGPNPWAAPTSADSPEQKYKSQLEQLENMGFPDKKANIQALLRNNGEVNAAVESLIEEMSK</sequence>
<proteinExistence type="predicted"/>
<dbReference type="PANTHER" id="PTHR10677:SF3">
    <property type="entry name" value="FI07626P-RELATED"/>
    <property type="match status" value="1"/>
</dbReference>
<protein>
    <recommendedName>
        <fullName evidence="5">Ubiquilin</fullName>
    </recommendedName>
</protein>
<feature type="compositionally biased region" description="Polar residues" evidence="1">
    <location>
        <begin position="320"/>
        <end position="339"/>
    </location>
</feature>
<dbReference type="InterPro" id="IPR015496">
    <property type="entry name" value="Ubiquilin"/>
</dbReference>
<dbReference type="InterPro" id="IPR000626">
    <property type="entry name" value="Ubiquitin-like_dom"/>
</dbReference>
<dbReference type="FunFam" id="1.10.260.100:FF:000001">
    <property type="entry name" value="Ubiquilin 1"/>
    <property type="match status" value="1"/>
</dbReference>
<feature type="compositionally biased region" description="Polar residues" evidence="1">
    <location>
        <begin position="235"/>
        <end position="244"/>
    </location>
</feature>
<dbReference type="InterPro" id="IPR029071">
    <property type="entry name" value="Ubiquitin-like_domsf"/>
</dbReference>
<dbReference type="Gene3D" id="3.10.20.90">
    <property type="entry name" value="Phosphatidylinositol 3-kinase Catalytic Subunit, Chain A, domain 1"/>
    <property type="match status" value="1"/>
</dbReference>
<dbReference type="InterPro" id="IPR019956">
    <property type="entry name" value="Ubiquitin_dom"/>
</dbReference>
<dbReference type="SMART" id="SM00213">
    <property type="entry name" value="UBQ"/>
    <property type="match status" value="1"/>
</dbReference>